<sequence length="239" mass="27125">MEPDLIQNSISHNCHSEFDYGPKFKRLRITDNVRELQTVLRDNIDKVTDINYDNMPFYSSTTTLDTIIIRASLIRLVVEEGLNQLPYKNCEIVTPTGQPYDGLRYEKGNCGVSIMRSGEAMEQGLRDCCRSIRIGKILVQSDEDTHEAKVVYAKLPPDISYRKVLLMYPIMSTGNTVIKAVNVLKEHKVKEENIILLNLFVTPDAAKTLVNTFPEMTVLTSEVHPVAPNHFGQKYFGTE</sequence>
<accession>A0ABQ9FCG7</accession>
<reference evidence="2 3" key="1">
    <citation type="submission" date="2022-12" db="EMBL/GenBank/DDBJ databases">
        <title>Chromosome-level genome of Tegillarca granosa.</title>
        <authorList>
            <person name="Kim J."/>
        </authorList>
    </citation>
    <scope>NUCLEOTIDE SEQUENCE [LARGE SCALE GENOMIC DNA]</scope>
    <source>
        <strain evidence="2">Teg-2019</strain>
        <tissue evidence="2">Adductor muscle</tissue>
    </source>
</reference>
<protein>
    <recommendedName>
        <fullName evidence="1">Phosphoribosyltransferase domain-containing protein</fullName>
    </recommendedName>
</protein>
<dbReference type="InterPro" id="IPR000836">
    <property type="entry name" value="PRTase_dom"/>
</dbReference>
<feature type="domain" description="Phosphoribosyltransferase" evidence="1">
    <location>
        <begin position="61"/>
        <end position="224"/>
    </location>
</feature>
<dbReference type="EMBL" id="JARBDR010000337">
    <property type="protein sequence ID" value="KAJ8315024.1"/>
    <property type="molecule type" value="Genomic_DNA"/>
</dbReference>
<gene>
    <name evidence="2" type="ORF">KUTeg_007174</name>
</gene>
<dbReference type="Gene3D" id="3.40.50.2020">
    <property type="match status" value="1"/>
</dbReference>
<dbReference type="Pfam" id="PF14681">
    <property type="entry name" value="UPRTase"/>
    <property type="match status" value="1"/>
</dbReference>
<dbReference type="CDD" id="cd06223">
    <property type="entry name" value="PRTases_typeI"/>
    <property type="match status" value="1"/>
</dbReference>
<dbReference type="Proteomes" id="UP001217089">
    <property type="component" value="Unassembled WGS sequence"/>
</dbReference>
<evidence type="ECO:0000313" key="3">
    <source>
        <dbReference type="Proteomes" id="UP001217089"/>
    </source>
</evidence>
<proteinExistence type="predicted"/>
<evidence type="ECO:0000259" key="1">
    <source>
        <dbReference type="Pfam" id="PF14681"/>
    </source>
</evidence>
<dbReference type="SUPFAM" id="SSF53271">
    <property type="entry name" value="PRTase-like"/>
    <property type="match status" value="1"/>
</dbReference>
<comment type="caution">
    <text evidence="2">The sequence shown here is derived from an EMBL/GenBank/DDBJ whole genome shotgun (WGS) entry which is preliminary data.</text>
</comment>
<name>A0ABQ9FCG7_TEGGR</name>
<evidence type="ECO:0000313" key="2">
    <source>
        <dbReference type="EMBL" id="KAJ8315024.1"/>
    </source>
</evidence>
<organism evidence="2 3">
    <name type="scientific">Tegillarca granosa</name>
    <name type="common">Malaysian cockle</name>
    <name type="synonym">Anadara granosa</name>
    <dbReference type="NCBI Taxonomy" id="220873"/>
    <lineage>
        <taxon>Eukaryota</taxon>
        <taxon>Metazoa</taxon>
        <taxon>Spiralia</taxon>
        <taxon>Lophotrochozoa</taxon>
        <taxon>Mollusca</taxon>
        <taxon>Bivalvia</taxon>
        <taxon>Autobranchia</taxon>
        <taxon>Pteriomorphia</taxon>
        <taxon>Arcoida</taxon>
        <taxon>Arcoidea</taxon>
        <taxon>Arcidae</taxon>
        <taxon>Tegillarca</taxon>
    </lineage>
</organism>
<keyword evidence="3" id="KW-1185">Reference proteome</keyword>
<dbReference type="InterPro" id="IPR029057">
    <property type="entry name" value="PRTase-like"/>
</dbReference>